<dbReference type="GO" id="GO:0003677">
    <property type="term" value="F:DNA binding"/>
    <property type="evidence" value="ECO:0007669"/>
    <property type="project" value="InterPro"/>
</dbReference>
<dbReference type="GO" id="GO:0046872">
    <property type="term" value="F:metal ion binding"/>
    <property type="evidence" value="ECO:0007669"/>
    <property type="project" value="UniProtKB-KW"/>
</dbReference>
<keyword evidence="6 14" id="KW-0479">Metal-binding</keyword>
<name>A0A1L3GK76_SYNAC</name>
<keyword evidence="10 14" id="KW-0520">NAD</keyword>
<feature type="binding site" evidence="14">
    <location>
        <begin position="34"/>
        <end position="38"/>
    </location>
    <ligand>
        <name>NAD(+)</name>
        <dbReference type="ChEBI" id="CHEBI:57540"/>
    </ligand>
</feature>
<feature type="binding site" evidence="14">
    <location>
        <position position="409"/>
    </location>
    <ligand>
        <name>Zn(2+)</name>
        <dbReference type="ChEBI" id="CHEBI:29105"/>
    </ligand>
</feature>
<sequence>MNKAEAKSRHRQLCAELHRHNLLYYTHDRPEISDAEYDQLFRELQELEQAHPELVTPASPTLRVGAAPLVQFEPVRHALPMLSLENALNEAELRDFDARVKRFLGREQTVRYVCELKIDGVAVELVYRDRVLAVGSTRGDGATGEGITENLRTIPSIPLVLSGDAPTLLEVRGEVYIDLGDFQTFNQERQEEGLQVFANPRNAAAGSLRQLDSSVTARRPLKIFCYGIGQFSGALPTSHHELLQQLHQWGLRVNLDHTRTFEGIEPVVDYFRQLQDMRDRLPYEIDGLVVKVDELALQRELGEKTRSPRWAIACKFPPRQAVTIVEDIILQVGRTGAITPVAQLRPVEVSGVTVSRASLHNWDEIARLDVKIGDTVIVERAGDVIPDIVRVLMEHRNGSERSVPLPQYCPVCGGPVAKLEGEVVPRCQELSCPARLRESIKHFVSRRAMDIDGLGERTIEQLLRLELIDSVADLYRLTREDLLRCERLADKSADKLLKAIIASKSRPLGRFLFALGIRHVGEHLASLLARHFGSLEEVCRATREELLAIHEIGPQVADSVIDFFAKTRNREILSALQKAGVAPQVETRRGNGPLTGRIFVFTGSLTRLNRKQAQQTVERLGGRASGSVSGKTDWVIAGEAAGSKLAKARELGIRILSEEEFLQMMSEMEKA</sequence>
<evidence type="ECO:0000256" key="8">
    <source>
        <dbReference type="ARBA" id="ARBA00022833"/>
    </source>
</evidence>
<dbReference type="Gene3D" id="3.30.470.30">
    <property type="entry name" value="DNA ligase/mRNA capping enzyme"/>
    <property type="match status" value="1"/>
</dbReference>
<dbReference type="Pfam" id="PF03120">
    <property type="entry name" value="OB_DNA_ligase"/>
    <property type="match status" value="1"/>
</dbReference>
<evidence type="ECO:0000256" key="13">
    <source>
        <dbReference type="ARBA" id="ARBA00060881"/>
    </source>
</evidence>
<evidence type="ECO:0000256" key="6">
    <source>
        <dbReference type="ARBA" id="ARBA00022723"/>
    </source>
</evidence>
<keyword evidence="8 14" id="KW-0862">Zinc</keyword>
<dbReference type="FunFam" id="2.40.50.140:FF:000012">
    <property type="entry name" value="DNA ligase"/>
    <property type="match status" value="1"/>
</dbReference>
<dbReference type="Pfam" id="PF14520">
    <property type="entry name" value="HHH_5"/>
    <property type="match status" value="1"/>
</dbReference>
<dbReference type="InterPro" id="IPR013839">
    <property type="entry name" value="DNAligase_adenylation"/>
</dbReference>
<dbReference type="Gene3D" id="2.40.50.140">
    <property type="entry name" value="Nucleic acid-binding proteins"/>
    <property type="match status" value="1"/>
</dbReference>
<evidence type="ECO:0000313" key="16">
    <source>
        <dbReference type="EMBL" id="APG26300.1"/>
    </source>
</evidence>
<dbReference type="SUPFAM" id="SSF52113">
    <property type="entry name" value="BRCT domain"/>
    <property type="match status" value="1"/>
</dbReference>
<dbReference type="RefSeq" id="WP_072288128.1">
    <property type="nucleotide sequence ID" value="NZ_CP015455.1"/>
</dbReference>
<dbReference type="AlphaFoldDB" id="A0A1L3GK76"/>
<comment type="function">
    <text evidence="1 14">DNA ligase that catalyzes the formation of phosphodiester linkages between 5'-phosphoryl and 3'-hydroxyl groups in double-stranded DNA using NAD as a coenzyme and as the energy source for the reaction. It is essential for DNA replication and repair of damaged DNA.</text>
</comment>
<dbReference type="EC" id="6.5.1.2" evidence="2 14"/>
<keyword evidence="7 14" id="KW-0227">DNA damage</keyword>
<dbReference type="Pfam" id="PF01653">
    <property type="entry name" value="DNA_ligase_aden"/>
    <property type="match status" value="1"/>
</dbReference>
<evidence type="ECO:0000256" key="9">
    <source>
        <dbReference type="ARBA" id="ARBA00022842"/>
    </source>
</evidence>
<dbReference type="STRING" id="29542.A6070_04230"/>
<feature type="binding site" evidence="14">
    <location>
        <position position="115"/>
    </location>
    <ligand>
        <name>NAD(+)</name>
        <dbReference type="ChEBI" id="CHEBI:57540"/>
    </ligand>
</feature>
<dbReference type="Gene3D" id="6.20.10.30">
    <property type="match status" value="1"/>
</dbReference>
<dbReference type="Pfam" id="PF03119">
    <property type="entry name" value="DNA_ligase_ZBD"/>
    <property type="match status" value="1"/>
</dbReference>
<evidence type="ECO:0000256" key="10">
    <source>
        <dbReference type="ARBA" id="ARBA00023027"/>
    </source>
</evidence>
<dbReference type="GO" id="GO:0006281">
    <property type="term" value="P:DNA repair"/>
    <property type="evidence" value="ECO:0007669"/>
    <property type="project" value="UniProtKB-KW"/>
</dbReference>
<evidence type="ECO:0000256" key="1">
    <source>
        <dbReference type="ARBA" id="ARBA00004067"/>
    </source>
</evidence>
<keyword evidence="5 14" id="KW-0235">DNA replication</keyword>
<comment type="catalytic activity">
    <reaction evidence="12 14">
        <text>NAD(+) + (deoxyribonucleotide)n-3'-hydroxyl + 5'-phospho-(deoxyribonucleotide)m = (deoxyribonucleotide)n+m + AMP + beta-nicotinamide D-nucleotide.</text>
        <dbReference type="EC" id="6.5.1.2"/>
    </reaction>
</comment>
<dbReference type="Pfam" id="PF22745">
    <property type="entry name" value="Nlig-Ia"/>
    <property type="match status" value="1"/>
</dbReference>
<dbReference type="InterPro" id="IPR010994">
    <property type="entry name" value="RuvA_2-like"/>
</dbReference>
<keyword evidence="14" id="KW-0464">Manganese</keyword>
<dbReference type="FunFam" id="1.10.150.20:FF:000007">
    <property type="entry name" value="DNA ligase"/>
    <property type="match status" value="1"/>
</dbReference>
<feature type="active site" description="N6-AMP-lysine intermediate" evidence="14">
    <location>
        <position position="117"/>
    </location>
</feature>
<dbReference type="SUPFAM" id="SSF50249">
    <property type="entry name" value="Nucleic acid-binding proteins"/>
    <property type="match status" value="1"/>
</dbReference>
<dbReference type="GO" id="GO:0005829">
    <property type="term" value="C:cytosol"/>
    <property type="evidence" value="ECO:0007669"/>
    <property type="project" value="TreeGrafter"/>
</dbReference>
<dbReference type="SMART" id="SM00292">
    <property type="entry name" value="BRCT"/>
    <property type="match status" value="1"/>
</dbReference>
<dbReference type="PANTHER" id="PTHR23389">
    <property type="entry name" value="CHROMOSOME TRANSMISSION FIDELITY FACTOR 18"/>
    <property type="match status" value="1"/>
</dbReference>
<proteinExistence type="inferred from homology"/>
<dbReference type="InterPro" id="IPR033136">
    <property type="entry name" value="DNA_ligase_CS"/>
</dbReference>
<evidence type="ECO:0000256" key="4">
    <source>
        <dbReference type="ARBA" id="ARBA00022598"/>
    </source>
</evidence>
<dbReference type="FunFam" id="3.30.470.30:FF:000001">
    <property type="entry name" value="DNA ligase"/>
    <property type="match status" value="1"/>
</dbReference>
<accession>A0A1L3GK76</accession>
<dbReference type="PROSITE" id="PS01056">
    <property type="entry name" value="DNA_LIGASE_N2"/>
    <property type="match status" value="1"/>
</dbReference>
<dbReference type="Proteomes" id="UP000182264">
    <property type="component" value="Chromosome"/>
</dbReference>
<dbReference type="CDD" id="cd17748">
    <property type="entry name" value="BRCT_DNA_ligase_like"/>
    <property type="match status" value="1"/>
</dbReference>
<dbReference type="InterPro" id="IPR001679">
    <property type="entry name" value="DNA_ligase"/>
</dbReference>
<feature type="binding site" evidence="14">
    <location>
        <position position="412"/>
    </location>
    <ligand>
        <name>Zn(2+)</name>
        <dbReference type="ChEBI" id="CHEBI:29105"/>
    </ligand>
</feature>
<feature type="binding site" evidence="14">
    <location>
        <position position="427"/>
    </location>
    <ligand>
        <name>Zn(2+)</name>
        <dbReference type="ChEBI" id="CHEBI:29105"/>
    </ligand>
</feature>
<dbReference type="GO" id="GO:0003911">
    <property type="term" value="F:DNA ligase (NAD+) activity"/>
    <property type="evidence" value="ECO:0007669"/>
    <property type="project" value="UniProtKB-UniRule"/>
</dbReference>
<dbReference type="InterPro" id="IPR004150">
    <property type="entry name" value="NAD_DNA_ligase_OB"/>
</dbReference>
<dbReference type="GO" id="GO:0006260">
    <property type="term" value="P:DNA replication"/>
    <property type="evidence" value="ECO:0007669"/>
    <property type="project" value="UniProtKB-KW"/>
</dbReference>
<dbReference type="SMART" id="SM00278">
    <property type="entry name" value="HhH1"/>
    <property type="match status" value="4"/>
</dbReference>
<dbReference type="PIRSF" id="PIRSF001604">
    <property type="entry name" value="LigA"/>
    <property type="match status" value="1"/>
</dbReference>
<dbReference type="Gene3D" id="1.10.287.610">
    <property type="entry name" value="Helix hairpin bin"/>
    <property type="match status" value="1"/>
</dbReference>
<comment type="similarity">
    <text evidence="13 14">Belongs to the NAD-dependent DNA ligase family. LigA subfamily.</text>
</comment>
<dbReference type="CDD" id="cd00114">
    <property type="entry name" value="LIGANc"/>
    <property type="match status" value="1"/>
</dbReference>
<feature type="binding site" evidence="14">
    <location>
        <begin position="83"/>
        <end position="84"/>
    </location>
    <ligand>
        <name>NAD(+)</name>
        <dbReference type="ChEBI" id="CHEBI:57540"/>
    </ligand>
</feature>
<reference evidence="16 17" key="1">
    <citation type="journal article" date="2017" name="Genome Announc.">
        <title>Complete Genome Sequences of Two Acetylene-Fermenting Pelobacter acetylenicus Strains.</title>
        <authorList>
            <person name="Sutton J.M."/>
            <person name="Baesman S.M."/>
            <person name="Fierst J.L."/>
            <person name="Poret-Peterson A.T."/>
            <person name="Oremland R.S."/>
            <person name="Dunlap D.S."/>
            <person name="Akob D.M."/>
        </authorList>
    </citation>
    <scope>NUCLEOTIDE SEQUENCE [LARGE SCALE GENOMIC DNA]</scope>
    <source>
        <strain evidence="16 17">DSM 3247</strain>
    </source>
</reference>
<dbReference type="NCBIfam" id="TIGR00575">
    <property type="entry name" value="dnlj"/>
    <property type="match status" value="1"/>
</dbReference>
<feature type="binding site" evidence="14">
    <location>
        <position position="315"/>
    </location>
    <ligand>
        <name>NAD(+)</name>
        <dbReference type="ChEBI" id="CHEBI:57540"/>
    </ligand>
</feature>
<evidence type="ECO:0000256" key="5">
    <source>
        <dbReference type="ARBA" id="ARBA00022705"/>
    </source>
</evidence>
<dbReference type="InterPro" id="IPR012340">
    <property type="entry name" value="NA-bd_OB-fold"/>
</dbReference>
<dbReference type="InterPro" id="IPR041663">
    <property type="entry name" value="DisA/LigA_HHH"/>
</dbReference>
<feature type="binding site" evidence="14">
    <location>
        <position position="291"/>
    </location>
    <ligand>
        <name>NAD(+)</name>
        <dbReference type="ChEBI" id="CHEBI:57540"/>
    </ligand>
</feature>
<feature type="binding site" evidence="14">
    <location>
        <position position="138"/>
    </location>
    <ligand>
        <name>NAD(+)</name>
        <dbReference type="ChEBI" id="CHEBI:57540"/>
    </ligand>
</feature>
<keyword evidence="11 14" id="KW-0234">DNA repair</keyword>
<evidence type="ECO:0000256" key="11">
    <source>
        <dbReference type="ARBA" id="ARBA00023204"/>
    </source>
</evidence>
<dbReference type="SMART" id="SM00532">
    <property type="entry name" value="LIGANc"/>
    <property type="match status" value="1"/>
</dbReference>
<feature type="binding site" evidence="14">
    <location>
        <position position="432"/>
    </location>
    <ligand>
        <name>Zn(2+)</name>
        <dbReference type="ChEBI" id="CHEBI:29105"/>
    </ligand>
</feature>
<dbReference type="FunFam" id="1.10.150.20:FF:000006">
    <property type="entry name" value="DNA ligase"/>
    <property type="match status" value="1"/>
</dbReference>
<dbReference type="Gene3D" id="3.40.50.10190">
    <property type="entry name" value="BRCT domain"/>
    <property type="match status" value="1"/>
</dbReference>
<evidence type="ECO:0000256" key="2">
    <source>
        <dbReference type="ARBA" id="ARBA00012722"/>
    </source>
</evidence>
<keyword evidence="17" id="KW-1185">Reference proteome</keyword>
<dbReference type="InterPro" id="IPR001357">
    <property type="entry name" value="BRCT_dom"/>
</dbReference>
<dbReference type="PANTHER" id="PTHR23389:SF9">
    <property type="entry name" value="DNA LIGASE"/>
    <property type="match status" value="1"/>
</dbReference>
<dbReference type="Gene3D" id="1.10.150.20">
    <property type="entry name" value="5' to 3' exonuclease, C-terminal subdomain"/>
    <property type="match status" value="2"/>
</dbReference>
<evidence type="ECO:0000259" key="15">
    <source>
        <dbReference type="PROSITE" id="PS50172"/>
    </source>
</evidence>
<dbReference type="FunFam" id="1.10.287.610:FF:000002">
    <property type="entry name" value="DNA ligase"/>
    <property type="match status" value="1"/>
</dbReference>
<evidence type="ECO:0000256" key="3">
    <source>
        <dbReference type="ARBA" id="ARBA00013308"/>
    </source>
</evidence>
<dbReference type="EMBL" id="CP015518">
    <property type="protein sequence ID" value="APG26300.1"/>
    <property type="molecule type" value="Genomic_DNA"/>
</dbReference>
<evidence type="ECO:0000313" key="17">
    <source>
        <dbReference type="Proteomes" id="UP000182264"/>
    </source>
</evidence>
<evidence type="ECO:0000256" key="12">
    <source>
        <dbReference type="ARBA" id="ARBA00034005"/>
    </source>
</evidence>
<dbReference type="NCBIfam" id="NF005932">
    <property type="entry name" value="PRK07956.1"/>
    <property type="match status" value="1"/>
</dbReference>
<dbReference type="OrthoDB" id="9759736at2"/>
<dbReference type="InterPro" id="IPR036420">
    <property type="entry name" value="BRCT_dom_sf"/>
</dbReference>
<feature type="domain" description="BRCT" evidence="15">
    <location>
        <begin position="589"/>
        <end position="671"/>
    </location>
</feature>
<dbReference type="HAMAP" id="MF_01588">
    <property type="entry name" value="DNA_ligase_A"/>
    <property type="match status" value="1"/>
</dbReference>
<comment type="cofactor">
    <cofactor evidence="14">
        <name>Mg(2+)</name>
        <dbReference type="ChEBI" id="CHEBI:18420"/>
    </cofactor>
    <cofactor evidence="14">
        <name>Mn(2+)</name>
        <dbReference type="ChEBI" id="CHEBI:29035"/>
    </cofactor>
</comment>
<dbReference type="InterPro" id="IPR003583">
    <property type="entry name" value="Hlx-hairpin-Hlx_DNA-bd_motif"/>
</dbReference>
<organism evidence="16 17">
    <name type="scientific">Syntrophotalea acetylenica</name>
    <name type="common">Pelobacter acetylenicus</name>
    <dbReference type="NCBI Taxonomy" id="29542"/>
    <lineage>
        <taxon>Bacteria</taxon>
        <taxon>Pseudomonadati</taxon>
        <taxon>Thermodesulfobacteriota</taxon>
        <taxon>Desulfuromonadia</taxon>
        <taxon>Desulfuromonadales</taxon>
        <taxon>Syntrophotaleaceae</taxon>
        <taxon>Syntrophotalea</taxon>
    </lineage>
</organism>
<evidence type="ECO:0000256" key="7">
    <source>
        <dbReference type="ARBA" id="ARBA00022763"/>
    </source>
</evidence>
<keyword evidence="4 14" id="KW-0436">Ligase</keyword>
<dbReference type="SUPFAM" id="SSF47781">
    <property type="entry name" value="RuvA domain 2-like"/>
    <property type="match status" value="1"/>
</dbReference>
<dbReference type="KEGG" id="pace:A6070_04230"/>
<dbReference type="Pfam" id="PF12826">
    <property type="entry name" value="HHH_2"/>
    <property type="match status" value="1"/>
</dbReference>
<evidence type="ECO:0000256" key="14">
    <source>
        <dbReference type="HAMAP-Rule" id="MF_01588"/>
    </source>
</evidence>
<keyword evidence="9 14" id="KW-0460">Magnesium</keyword>
<feature type="binding site" evidence="14">
    <location>
        <position position="174"/>
    </location>
    <ligand>
        <name>NAD(+)</name>
        <dbReference type="ChEBI" id="CHEBI:57540"/>
    </ligand>
</feature>
<dbReference type="InterPro" id="IPR004149">
    <property type="entry name" value="Znf_DNAligase_C4"/>
</dbReference>
<dbReference type="InterPro" id="IPR013840">
    <property type="entry name" value="DNAligase_N"/>
</dbReference>
<dbReference type="PROSITE" id="PS50172">
    <property type="entry name" value="BRCT"/>
    <property type="match status" value="1"/>
</dbReference>
<gene>
    <name evidence="14" type="primary">ligA</name>
    <name evidence="16" type="ORF">A7E75_10225</name>
</gene>
<dbReference type="Pfam" id="PF00533">
    <property type="entry name" value="BRCT"/>
    <property type="match status" value="1"/>
</dbReference>
<protein>
    <recommendedName>
        <fullName evidence="3 14">DNA ligase</fullName>
        <ecNumber evidence="2 14">6.5.1.2</ecNumber>
    </recommendedName>
    <alternativeName>
        <fullName evidence="14">Polydeoxyribonucleotide synthase [NAD(+)]</fullName>
    </alternativeName>
</protein>
<dbReference type="SUPFAM" id="SSF56091">
    <property type="entry name" value="DNA ligase/mRNA capping enzyme, catalytic domain"/>
    <property type="match status" value="1"/>
</dbReference>